<dbReference type="GO" id="GO:0005739">
    <property type="term" value="C:mitochondrion"/>
    <property type="evidence" value="ECO:0007669"/>
    <property type="project" value="UniProtKB-SubCell"/>
</dbReference>
<dbReference type="GO" id="GO:0016884">
    <property type="term" value="F:carbon-nitrogen ligase activity, with glutamine as amido-N-donor"/>
    <property type="evidence" value="ECO:0007669"/>
    <property type="project" value="UniProtKB-UniRule"/>
</dbReference>
<keyword evidence="2 3" id="KW-0496">Mitochondrion</keyword>
<dbReference type="EMBL" id="LT635767">
    <property type="protein sequence ID" value="SGZ56451.1"/>
    <property type="molecule type" value="Genomic_DNA"/>
</dbReference>
<comment type="subcellular location">
    <subcellularLocation>
        <location evidence="3">Mitochondrion</location>
    </subcellularLocation>
</comment>
<dbReference type="AlphaFoldDB" id="A0A1L0BYX5"/>
<sequence length="170" mass="19266">MFFSIVRRQATPAYTALLNSIKVDLKLAMKAKQNTEKNTIRAILSTIKNNEIDGGEQSEFELSKVLNKMIKQRIVSANEYQQQNRTDLAEVETQESDIIRKYVLSLPVASEEEITKKIVDFLTDLKAKDSSMHVGAIFKQITDELANTWGAAPSVIKSKIPQLYKDVFQK</sequence>
<evidence type="ECO:0000256" key="1">
    <source>
        <dbReference type="ARBA" id="ARBA00007538"/>
    </source>
</evidence>
<dbReference type="InterPro" id="IPR019004">
    <property type="entry name" value="YqeY/Aim41"/>
</dbReference>
<protein>
    <recommendedName>
        <fullName evidence="3">Altered inheritance of mitochondria protein 41</fullName>
    </recommendedName>
</protein>
<evidence type="ECO:0000256" key="3">
    <source>
        <dbReference type="RuleBase" id="RU365099"/>
    </source>
</evidence>
<comment type="similarity">
    <text evidence="1 3">Belongs to the AIM41 family.</text>
</comment>
<name>A0A1L0BYX5_9ASCO</name>
<gene>
    <name evidence="3" type="primary">AIM41</name>
    <name evidence="4" type="ORF">SAMEA4029009_CIC11G00000001504</name>
</gene>
<accession>A0A1L0BYX5</accession>
<dbReference type="InterPro" id="IPR042184">
    <property type="entry name" value="YqeY/Aim41_N"/>
</dbReference>
<dbReference type="PANTHER" id="PTHR28055:SF1">
    <property type="entry name" value="ALTERED INHERITANCE OF MITOCHONDRIA PROTEIN 41, MITOCHONDRIAL"/>
    <property type="match status" value="1"/>
</dbReference>
<proteinExistence type="inferred from homology"/>
<dbReference type="Pfam" id="PF09424">
    <property type="entry name" value="YqeY"/>
    <property type="match status" value="1"/>
</dbReference>
<evidence type="ECO:0000313" key="4">
    <source>
        <dbReference type="EMBL" id="SGZ56451.1"/>
    </source>
</evidence>
<dbReference type="Gene3D" id="1.10.1510.10">
    <property type="entry name" value="Uncharacterised protein YqeY/AIM41 PF09424, N-terminal domain"/>
    <property type="match status" value="1"/>
</dbReference>
<evidence type="ECO:0000256" key="2">
    <source>
        <dbReference type="ARBA" id="ARBA00023128"/>
    </source>
</evidence>
<organism evidence="4 5">
    <name type="scientific">Sungouiella intermedia</name>
    <dbReference type="NCBI Taxonomy" id="45354"/>
    <lineage>
        <taxon>Eukaryota</taxon>
        <taxon>Fungi</taxon>
        <taxon>Dikarya</taxon>
        <taxon>Ascomycota</taxon>
        <taxon>Saccharomycotina</taxon>
        <taxon>Pichiomycetes</taxon>
        <taxon>Metschnikowiaceae</taxon>
        <taxon>Sungouiella</taxon>
    </lineage>
</organism>
<dbReference type="PANTHER" id="PTHR28055">
    <property type="entry name" value="ALTERED INHERITANCE OF MITOCHONDRIA PROTEIN 41, MITOCHONDRIAL"/>
    <property type="match status" value="1"/>
</dbReference>
<evidence type="ECO:0000313" key="5">
    <source>
        <dbReference type="Proteomes" id="UP000182259"/>
    </source>
</evidence>
<dbReference type="InterPro" id="IPR003789">
    <property type="entry name" value="Asn/Gln_tRNA_amidoTrase-B-like"/>
</dbReference>
<dbReference type="SUPFAM" id="SSF89095">
    <property type="entry name" value="GatB/YqeY motif"/>
    <property type="match status" value="1"/>
</dbReference>
<reference evidence="4 5" key="1">
    <citation type="submission" date="2016-10" db="EMBL/GenBank/DDBJ databases">
        <authorList>
            <person name="de Groot N.N."/>
        </authorList>
    </citation>
    <scope>NUCLEOTIDE SEQUENCE [LARGE SCALE GENOMIC DNA]</scope>
    <source>
        <strain evidence="4 5">PYCC 4715</strain>
    </source>
</reference>
<dbReference type="Proteomes" id="UP000182259">
    <property type="component" value="Chromosome IV"/>
</dbReference>